<evidence type="ECO:0000313" key="3">
    <source>
        <dbReference type="Proteomes" id="UP000266305"/>
    </source>
</evidence>
<gene>
    <name evidence="2" type="ORF">D1114_02505</name>
</gene>
<dbReference type="PROSITE" id="PS51257">
    <property type="entry name" value="PROKAR_LIPOPROTEIN"/>
    <property type="match status" value="1"/>
</dbReference>
<dbReference type="Proteomes" id="UP000266305">
    <property type="component" value="Unassembled WGS sequence"/>
</dbReference>
<organism evidence="2 3">
    <name type="scientific">Cereibacter sphaeroides</name>
    <name type="common">Rhodobacter sphaeroides</name>
    <dbReference type="NCBI Taxonomy" id="1063"/>
    <lineage>
        <taxon>Bacteria</taxon>
        <taxon>Pseudomonadati</taxon>
        <taxon>Pseudomonadota</taxon>
        <taxon>Alphaproteobacteria</taxon>
        <taxon>Rhodobacterales</taxon>
        <taxon>Paracoccaceae</taxon>
        <taxon>Cereibacter</taxon>
    </lineage>
</organism>
<evidence type="ECO:0000313" key="2">
    <source>
        <dbReference type="EMBL" id="RHZ98104.1"/>
    </source>
</evidence>
<keyword evidence="1" id="KW-0732">Signal</keyword>
<proteinExistence type="predicted"/>
<dbReference type="GeneID" id="67446275"/>
<feature type="signal peptide" evidence="1">
    <location>
        <begin position="1"/>
        <end position="17"/>
    </location>
</feature>
<dbReference type="RefSeq" id="WP_002719671.1">
    <property type="nucleotide sequence ID" value="NZ_BJXO01000003.1"/>
</dbReference>
<protein>
    <recommendedName>
        <fullName evidence="4">Lipoprotein</fullName>
    </recommendedName>
</protein>
<accession>A0AAX1URA3</accession>
<comment type="caution">
    <text evidence="2">The sequence shown here is derived from an EMBL/GenBank/DDBJ whole genome shotgun (WGS) entry which is preliminary data.</text>
</comment>
<dbReference type="EMBL" id="QWGP01000002">
    <property type="protein sequence ID" value="RHZ98104.1"/>
    <property type="molecule type" value="Genomic_DNA"/>
</dbReference>
<feature type="chain" id="PRO_5043443918" description="Lipoprotein" evidence="1">
    <location>
        <begin position="18"/>
        <end position="119"/>
    </location>
</feature>
<name>A0AAX1URA3_CERSP</name>
<evidence type="ECO:0000256" key="1">
    <source>
        <dbReference type="SAM" id="SignalP"/>
    </source>
</evidence>
<reference evidence="2 3" key="1">
    <citation type="submission" date="2018-08" db="EMBL/GenBank/DDBJ databases">
        <title>Draft genome sequence of Rhodobacter sphaeroides FY.</title>
        <authorList>
            <person name="Rayyan A."/>
            <person name="Meyer T.E."/>
            <person name="Kyndt J.A."/>
        </authorList>
    </citation>
    <scope>NUCLEOTIDE SEQUENCE [LARGE SCALE GENOMIC DNA]</scope>
    <source>
        <strain evidence="2 3">FY</strain>
    </source>
</reference>
<evidence type="ECO:0008006" key="4">
    <source>
        <dbReference type="Google" id="ProtNLM"/>
    </source>
</evidence>
<dbReference type="AlphaFoldDB" id="A0AAX1URA3"/>
<sequence length="119" mass="11671">MRAGGVLIVMGALSACASPAPVGGRAIPGASEVTVEGQGFLTEVRAGSAGERLTAAGARPVAGLTVDVRRLAPPLHYSDGAAAKRAAEAACEGQGGRFDPTAAGRVSAPGLWRFAGACA</sequence>